<protein>
    <recommendedName>
        <fullName evidence="2">Fungal-type protein kinase domain-containing protein</fullName>
    </recommendedName>
</protein>
<comment type="caution">
    <text evidence="3">The sequence shown here is derived from an EMBL/GenBank/DDBJ whole genome shotgun (WGS) entry which is preliminary data.</text>
</comment>
<dbReference type="EMBL" id="CM032185">
    <property type="protein sequence ID" value="KAG7093025.1"/>
    <property type="molecule type" value="Genomic_DNA"/>
</dbReference>
<feature type="compositionally biased region" description="Basic residues" evidence="1">
    <location>
        <begin position="266"/>
        <end position="281"/>
    </location>
</feature>
<feature type="region of interest" description="Disordered" evidence="1">
    <location>
        <begin position="237"/>
        <end position="281"/>
    </location>
</feature>
<dbReference type="Pfam" id="PF17667">
    <property type="entry name" value="Pkinase_fungal"/>
    <property type="match status" value="1"/>
</dbReference>
<evidence type="ECO:0000313" key="4">
    <source>
        <dbReference type="Proteomes" id="UP001049176"/>
    </source>
</evidence>
<sequence length="281" mass="32558">MKDALQAHFEACSKAKIPHRDISVGNILITEEGGILIDWDFSKPLDMITHERSATWQFMSAKLLLNENPPVPHLIADDCEAFYHVLCWMFWKYCRHTLTDCEVSEKLAAIYDWSWQGDQNVVTGGTQKMLVLRAQEMERRKWALGDQTPIVNLILQLEDALSVRYVSPPNVPEELLYRDLASRYPADAPVLKCQKAWKFETYVPKLESSEWFWEQFRVATLDPTKLQDPPVLRKVTNRDDSRTANLKTKTLIIPEQDKDKELPAPKKQRLAPRPKSGLRRK</sequence>
<dbReference type="OrthoDB" id="2747778at2759"/>
<dbReference type="GO" id="GO:0004672">
    <property type="term" value="F:protein kinase activity"/>
    <property type="evidence" value="ECO:0007669"/>
    <property type="project" value="InterPro"/>
</dbReference>
<dbReference type="SUPFAM" id="SSF56112">
    <property type="entry name" value="Protein kinase-like (PK-like)"/>
    <property type="match status" value="1"/>
</dbReference>
<feature type="domain" description="Fungal-type protein kinase" evidence="2">
    <location>
        <begin position="2"/>
        <end position="89"/>
    </location>
</feature>
<dbReference type="Proteomes" id="UP001049176">
    <property type="component" value="Chromosome 5"/>
</dbReference>
<evidence type="ECO:0000256" key="1">
    <source>
        <dbReference type="SAM" id="MobiDB-lite"/>
    </source>
</evidence>
<dbReference type="PANTHER" id="PTHR38248:SF2">
    <property type="entry name" value="FUNK1 11"/>
    <property type="match status" value="1"/>
</dbReference>
<dbReference type="PROSITE" id="PS00109">
    <property type="entry name" value="PROTEIN_KINASE_TYR"/>
    <property type="match status" value="1"/>
</dbReference>
<feature type="compositionally biased region" description="Basic and acidic residues" evidence="1">
    <location>
        <begin position="255"/>
        <end position="264"/>
    </location>
</feature>
<dbReference type="InterPro" id="IPR011009">
    <property type="entry name" value="Kinase-like_dom_sf"/>
</dbReference>
<dbReference type="PANTHER" id="PTHR38248">
    <property type="entry name" value="FUNK1 6"/>
    <property type="match status" value="1"/>
</dbReference>
<keyword evidence="4" id="KW-1185">Reference proteome</keyword>
<dbReference type="GeneID" id="66078397"/>
<name>A0A9P7S0V4_9AGAR</name>
<evidence type="ECO:0000259" key="2">
    <source>
        <dbReference type="Pfam" id="PF17667"/>
    </source>
</evidence>
<accession>A0A9P7S0V4</accession>
<organism evidence="3 4">
    <name type="scientific">Marasmius oreades</name>
    <name type="common">fairy-ring Marasmius</name>
    <dbReference type="NCBI Taxonomy" id="181124"/>
    <lineage>
        <taxon>Eukaryota</taxon>
        <taxon>Fungi</taxon>
        <taxon>Dikarya</taxon>
        <taxon>Basidiomycota</taxon>
        <taxon>Agaricomycotina</taxon>
        <taxon>Agaricomycetes</taxon>
        <taxon>Agaricomycetidae</taxon>
        <taxon>Agaricales</taxon>
        <taxon>Marasmiineae</taxon>
        <taxon>Marasmiaceae</taxon>
        <taxon>Marasmius</taxon>
    </lineage>
</organism>
<dbReference type="InterPro" id="IPR008266">
    <property type="entry name" value="Tyr_kinase_AS"/>
</dbReference>
<gene>
    <name evidence="3" type="ORF">E1B28_009321</name>
</gene>
<evidence type="ECO:0000313" key="3">
    <source>
        <dbReference type="EMBL" id="KAG7093025.1"/>
    </source>
</evidence>
<proteinExistence type="predicted"/>
<reference evidence="3" key="1">
    <citation type="journal article" date="2021" name="Genome Biol. Evol.">
        <title>The assembled and annotated genome of the fairy-ring fungus Marasmius oreades.</title>
        <authorList>
            <person name="Hiltunen M."/>
            <person name="Ament-Velasquez S.L."/>
            <person name="Johannesson H."/>
        </authorList>
    </citation>
    <scope>NUCLEOTIDE SEQUENCE</scope>
    <source>
        <strain evidence="3">03SP1</strain>
    </source>
</reference>
<dbReference type="AlphaFoldDB" id="A0A9P7S0V4"/>
<dbReference type="KEGG" id="more:E1B28_009321"/>
<dbReference type="RefSeq" id="XP_043009495.1">
    <property type="nucleotide sequence ID" value="XM_043154205.1"/>
</dbReference>
<dbReference type="Gene3D" id="1.10.510.10">
    <property type="entry name" value="Transferase(Phosphotransferase) domain 1"/>
    <property type="match status" value="1"/>
</dbReference>
<dbReference type="InterPro" id="IPR040976">
    <property type="entry name" value="Pkinase_fungal"/>
</dbReference>